<proteinExistence type="predicted"/>
<evidence type="ECO:0000256" key="2">
    <source>
        <dbReference type="SAM" id="Phobius"/>
    </source>
</evidence>
<keyword evidence="2" id="KW-1133">Transmembrane helix</keyword>
<gene>
    <name evidence="3" type="ORF">T4C_5695</name>
</gene>
<evidence type="ECO:0008006" key="5">
    <source>
        <dbReference type="Google" id="ProtNLM"/>
    </source>
</evidence>
<dbReference type="EMBL" id="JYDV01000063">
    <property type="protein sequence ID" value="KRZ37088.1"/>
    <property type="molecule type" value="Genomic_DNA"/>
</dbReference>
<accession>A0A0V1JQ40</accession>
<reference evidence="3 4" key="1">
    <citation type="submission" date="2015-01" db="EMBL/GenBank/DDBJ databases">
        <title>Evolution of Trichinella species and genotypes.</title>
        <authorList>
            <person name="Korhonen P.K."/>
            <person name="Edoardo P."/>
            <person name="Giuseppe L.R."/>
            <person name="Gasser R.B."/>
        </authorList>
    </citation>
    <scope>NUCLEOTIDE SEQUENCE [LARGE SCALE GENOMIC DNA]</scope>
    <source>
        <strain evidence="3">ISS176</strain>
    </source>
</reference>
<keyword evidence="2" id="KW-0812">Transmembrane</keyword>
<sequence length="141" mass="16022">MITHHWNCHHFCETSFLEISDFTIFYLPIYVILLTKHGCHHKTYPYYGIEPLFIIYQNKFFIKRTACCTLSIFFLALSILLVFTGKLHFFVRRSSSATPSIARTANGIGNVLYSRKKSSGKPVSKTGLTGLHSGQTRKAGN</sequence>
<feature type="compositionally biased region" description="Polar residues" evidence="1">
    <location>
        <begin position="132"/>
        <end position="141"/>
    </location>
</feature>
<dbReference type="Proteomes" id="UP000054826">
    <property type="component" value="Unassembled WGS sequence"/>
</dbReference>
<keyword evidence="2" id="KW-0472">Membrane</keyword>
<organism evidence="3 4">
    <name type="scientific">Trichinella pseudospiralis</name>
    <name type="common">Parasitic roundworm</name>
    <dbReference type="NCBI Taxonomy" id="6337"/>
    <lineage>
        <taxon>Eukaryota</taxon>
        <taxon>Metazoa</taxon>
        <taxon>Ecdysozoa</taxon>
        <taxon>Nematoda</taxon>
        <taxon>Enoplea</taxon>
        <taxon>Dorylaimia</taxon>
        <taxon>Trichinellida</taxon>
        <taxon>Trichinellidae</taxon>
        <taxon>Trichinella</taxon>
    </lineage>
</organism>
<evidence type="ECO:0000313" key="4">
    <source>
        <dbReference type="Proteomes" id="UP000054826"/>
    </source>
</evidence>
<evidence type="ECO:0000256" key="1">
    <source>
        <dbReference type="SAM" id="MobiDB-lite"/>
    </source>
</evidence>
<comment type="caution">
    <text evidence="3">The sequence shown here is derived from an EMBL/GenBank/DDBJ whole genome shotgun (WGS) entry which is preliminary data.</text>
</comment>
<protein>
    <recommendedName>
        <fullName evidence="5">Transmembrane protein</fullName>
    </recommendedName>
</protein>
<feature type="transmembrane region" description="Helical" evidence="2">
    <location>
        <begin position="61"/>
        <end position="83"/>
    </location>
</feature>
<evidence type="ECO:0000313" key="3">
    <source>
        <dbReference type="EMBL" id="KRZ37088.1"/>
    </source>
</evidence>
<feature type="region of interest" description="Disordered" evidence="1">
    <location>
        <begin position="116"/>
        <end position="141"/>
    </location>
</feature>
<dbReference type="AlphaFoldDB" id="A0A0V1JQ40"/>
<name>A0A0V1JQ40_TRIPS</name>